<dbReference type="RefSeq" id="WP_143038294.1">
    <property type="nucleotide sequence ID" value="NZ_FNTJ01000001.1"/>
</dbReference>
<evidence type="ECO:0000313" key="2">
    <source>
        <dbReference type="Proteomes" id="UP000198982"/>
    </source>
</evidence>
<dbReference type="EMBL" id="FNTJ01000001">
    <property type="protein sequence ID" value="SEC24461.1"/>
    <property type="molecule type" value="Genomic_DNA"/>
</dbReference>
<name>A0A1H4QYD6_9PSED</name>
<keyword evidence="2" id="KW-1185">Reference proteome</keyword>
<proteinExistence type="predicted"/>
<sequence>MKRFYSQTTQTSYLQGLHAVLPDDAVEIPDALYLAVIGNPPSGKIRVHDEHGLPHLVDAPMVVPDLMGQEREWRDAELSAVVWLRERHRDQLEIEAPTTLKEEQFKELLVYMQALREWPQSPDFPVPSFRPRPPAWMVDLVE</sequence>
<gene>
    <name evidence="1" type="ORF">SAMN05216178_3958</name>
</gene>
<accession>A0A1H4QYD6</accession>
<organism evidence="1 2">
    <name type="scientific">Pseudomonas saponiphila</name>
    <dbReference type="NCBI Taxonomy" id="556534"/>
    <lineage>
        <taxon>Bacteria</taxon>
        <taxon>Pseudomonadati</taxon>
        <taxon>Pseudomonadota</taxon>
        <taxon>Gammaproteobacteria</taxon>
        <taxon>Pseudomonadales</taxon>
        <taxon>Pseudomonadaceae</taxon>
        <taxon>Pseudomonas</taxon>
    </lineage>
</organism>
<dbReference type="Proteomes" id="UP000198982">
    <property type="component" value="Unassembled WGS sequence"/>
</dbReference>
<evidence type="ECO:0000313" key="1">
    <source>
        <dbReference type="EMBL" id="SEC24461.1"/>
    </source>
</evidence>
<reference evidence="2" key="1">
    <citation type="submission" date="2016-10" db="EMBL/GenBank/DDBJ databases">
        <authorList>
            <person name="Varghese N."/>
            <person name="Submissions S."/>
        </authorList>
    </citation>
    <scope>NUCLEOTIDE SEQUENCE [LARGE SCALE GENOMIC DNA]</scope>
    <source>
        <strain evidence="2">DSM 9751</strain>
    </source>
</reference>
<dbReference type="AlphaFoldDB" id="A0A1H4QYD6"/>
<dbReference type="Pfam" id="PF02413">
    <property type="entry name" value="Caudo_TAP"/>
    <property type="match status" value="1"/>
</dbReference>
<dbReference type="InterPro" id="IPR003458">
    <property type="entry name" value="Phage_T4_Gp38_tail_assem"/>
</dbReference>
<protein>
    <submittedName>
        <fullName evidence="1">Phage tail assembly chaperone protein</fullName>
    </submittedName>
</protein>